<name>A0A1F5S3N9_9BACT</name>
<proteinExistence type="predicted"/>
<evidence type="ECO:0000313" key="1">
    <source>
        <dbReference type="EMBL" id="OGF20891.1"/>
    </source>
</evidence>
<dbReference type="Proteomes" id="UP000177407">
    <property type="component" value="Unassembled WGS sequence"/>
</dbReference>
<comment type="caution">
    <text evidence="1">The sequence shown here is derived from an EMBL/GenBank/DDBJ whole genome shotgun (WGS) entry which is preliminary data.</text>
</comment>
<reference evidence="1 2" key="1">
    <citation type="journal article" date="2016" name="Nat. Commun.">
        <title>Thousands of microbial genomes shed light on interconnected biogeochemical processes in an aquifer system.</title>
        <authorList>
            <person name="Anantharaman K."/>
            <person name="Brown C.T."/>
            <person name="Hug L.A."/>
            <person name="Sharon I."/>
            <person name="Castelle C.J."/>
            <person name="Probst A.J."/>
            <person name="Thomas B.C."/>
            <person name="Singh A."/>
            <person name="Wilkins M.J."/>
            <person name="Karaoz U."/>
            <person name="Brodie E.L."/>
            <person name="Williams K.H."/>
            <person name="Hubbard S.S."/>
            <person name="Banfield J.F."/>
        </authorList>
    </citation>
    <scope>NUCLEOTIDE SEQUENCE [LARGE SCALE GENOMIC DNA]</scope>
</reference>
<gene>
    <name evidence="1" type="ORF">A2257_00205</name>
</gene>
<protein>
    <submittedName>
        <fullName evidence="1">Uncharacterized protein</fullName>
    </submittedName>
</protein>
<accession>A0A1F5S3N9</accession>
<dbReference type="AlphaFoldDB" id="A0A1F5S3N9"/>
<dbReference type="EMBL" id="MFGA01000019">
    <property type="protein sequence ID" value="OGF20891.1"/>
    <property type="molecule type" value="Genomic_DNA"/>
</dbReference>
<evidence type="ECO:0000313" key="2">
    <source>
        <dbReference type="Proteomes" id="UP000177407"/>
    </source>
</evidence>
<sequence length="60" mass="5786">MRSSISRPCPSTQACTCAAGQTSALATTTGAAGGGGAEGCASTTEVVRSATAKNIPVTRI</sequence>
<organism evidence="1 2">
    <name type="scientific">Candidatus Falkowbacteria bacterium RIFOXYA2_FULL_38_12</name>
    <dbReference type="NCBI Taxonomy" id="1797993"/>
    <lineage>
        <taxon>Bacteria</taxon>
        <taxon>Candidatus Falkowiibacteriota</taxon>
    </lineage>
</organism>